<evidence type="ECO:0000256" key="6">
    <source>
        <dbReference type="ARBA" id="ARBA00022970"/>
    </source>
</evidence>
<keyword evidence="4" id="KW-0547">Nucleotide-binding</keyword>
<dbReference type="RefSeq" id="WP_204733996.1">
    <property type="nucleotide sequence ID" value="NZ_JAVDWE010000007.1"/>
</dbReference>
<keyword evidence="9" id="KW-1185">Reference proteome</keyword>
<evidence type="ECO:0000256" key="1">
    <source>
        <dbReference type="ARBA" id="ARBA00005417"/>
    </source>
</evidence>
<evidence type="ECO:0000313" key="9">
    <source>
        <dbReference type="Proteomes" id="UP001265550"/>
    </source>
</evidence>
<keyword evidence="6" id="KW-0029">Amino-acid transport</keyword>
<keyword evidence="2" id="KW-0813">Transport</keyword>
<dbReference type="PANTHER" id="PTHR43820:SF4">
    <property type="entry name" value="HIGH-AFFINITY BRANCHED-CHAIN AMINO ACID TRANSPORT ATP-BINDING PROTEIN LIVF"/>
    <property type="match status" value="1"/>
</dbReference>
<dbReference type="Proteomes" id="UP001265550">
    <property type="component" value="Unassembled WGS sequence"/>
</dbReference>
<dbReference type="InterPro" id="IPR052156">
    <property type="entry name" value="BCAA_Transport_ATP-bd_LivF"/>
</dbReference>
<keyword evidence="3" id="KW-0472">Membrane</keyword>
<evidence type="ECO:0000256" key="5">
    <source>
        <dbReference type="ARBA" id="ARBA00022840"/>
    </source>
</evidence>
<evidence type="ECO:0000313" key="8">
    <source>
        <dbReference type="EMBL" id="MDR7095106.1"/>
    </source>
</evidence>
<dbReference type="PROSITE" id="PS00211">
    <property type="entry name" value="ABC_TRANSPORTER_1"/>
    <property type="match status" value="1"/>
</dbReference>
<protein>
    <submittedName>
        <fullName evidence="8">Branched-chain amino acid transport system ATP-binding protein</fullName>
    </submittedName>
</protein>
<gene>
    <name evidence="8" type="ORF">J2X09_002850</name>
</gene>
<dbReference type="GO" id="GO:0005524">
    <property type="term" value="F:ATP binding"/>
    <property type="evidence" value="ECO:0007669"/>
    <property type="project" value="UniProtKB-KW"/>
</dbReference>
<dbReference type="SUPFAM" id="SSF52540">
    <property type="entry name" value="P-loop containing nucleoside triphosphate hydrolases"/>
    <property type="match status" value="1"/>
</dbReference>
<name>A0ABU1VCA6_9BURK</name>
<evidence type="ECO:0000256" key="2">
    <source>
        <dbReference type="ARBA" id="ARBA00022448"/>
    </source>
</evidence>
<organism evidence="8 9">
    <name type="scientific">Hydrogenophaga laconesensis</name>
    <dbReference type="NCBI Taxonomy" id="1805971"/>
    <lineage>
        <taxon>Bacteria</taxon>
        <taxon>Pseudomonadati</taxon>
        <taxon>Pseudomonadota</taxon>
        <taxon>Betaproteobacteria</taxon>
        <taxon>Burkholderiales</taxon>
        <taxon>Comamonadaceae</taxon>
        <taxon>Hydrogenophaga</taxon>
    </lineage>
</organism>
<keyword evidence="5 8" id="KW-0067">ATP-binding</keyword>
<dbReference type="PANTHER" id="PTHR43820">
    <property type="entry name" value="HIGH-AFFINITY BRANCHED-CHAIN AMINO ACID TRANSPORT ATP-BINDING PROTEIN LIVF"/>
    <property type="match status" value="1"/>
</dbReference>
<dbReference type="InterPro" id="IPR003439">
    <property type="entry name" value="ABC_transporter-like_ATP-bd"/>
</dbReference>
<dbReference type="Pfam" id="PF00005">
    <property type="entry name" value="ABC_tran"/>
    <property type="match status" value="1"/>
</dbReference>
<feature type="domain" description="ABC transporter" evidence="7">
    <location>
        <begin position="9"/>
        <end position="243"/>
    </location>
</feature>
<evidence type="ECO:0000259" key="7">
    <source>
        <dbReference type="PROSITE" id="PS50893"/>
    </source>
</evidence>
<dbReference type="SMART" id="SM00382">
    <property type="entry name" value="AAA"/>
    <property type="match status" value="1"/>
</dbReference>
<dbReference type="CDD" id="cd03224">
    <property type="entry name" value="ABC_TM1139_LivF_branched"/>
    <property type="match status" value="1"/>
</dbReference>
<comment type="similarity">
    <text evidence="1">Belongs to the ABC transporter superfamily.</text>
</comment>
<accession>A0ABU1VCA6</accession>
<proteinExistence type="inferred from homology"/>
<dbReference type="Gene3D" id="3.40.50.300">
    <property type="entry name" value="P-loop containing nucleotide triphosphate hydrolases"/>
    <property type="match status" value="1"/>
</dbReference>
<evidence type="ECO:0000256" key="4">
    <source>
        <dbReference type="ARBA" id="ARBA00022741"/>
    </source>
</evidence>
<sequence length="246" mass="26708">MNERSEKDIDVRDVVAGYSAEVDILRGISLTVAPREIVCILGPNGCGKSTLLKTVAGFLRPRRGSIHIRDEDVGQIPVHRKVRSGTLGFVPQTDNVFGSLTTWENLALGGQFMSKADCAQRIDELCTTYPVLARKLGAPAASLSGGERQVLSLARALMPRPRVLLLDEPSAGLSPKTLAEVFEAISATRDKEGISVLMVEQNAMEALRISDRAYVLSIGTVALENKARVLMNSPEMRELYLGGRPH</sequence>
<keyword evidence="3" id="KW-1003">Cell membrane</keyword>
<comment type="caution">
    <text evidence="8">The sequence shown here is derived from an EMBL/GenBank/DDBJ whole genome shotgun (WGS) entry which is preliminary data.</text>
</comment>
<dbReference type="PROSITE" id="PS50893">
    <property type="entry name" value="ABC_TRANSPORTER_2"/>
    <property type="match status" value="1"/>
</dbReference>
<dbReference type="EMBL" id="JAVDWE010000007">
    <property type="protein sequence ID" value="MDR7095106.1"/>
    <property type="molecule type" value="Genomic_DNA"/>
</dbReference>
<reference evidence="8 9" key="1">
    <citation type="submission" date="2023-07" db="EMBL/GenBank/DDBJ databases">
        <title>Sorghum-associated microbial communities from plants grown in Nebraska, USA.</title>
        <authorList>
            <person name="Schachtman D."/>
        </authorList>
    </citation>
    <scope>NUCLEOTIDE SEQUENCE [LARGE SCALE GENOMIC DNA]</scope>
    <source>
        <strain evidence="8 9">BE240</strain>
    </source>
</reference>
<dbReference type="InterPro" id="IPR027417">
    <property type="entry name" value="P-loop_NTPase"/>
</dbReference>
<dbReference type="InterPro" id="IPR017871">
    <property type="entry name" value="ABC_transporter-like_CS"/>
</dbReference>
<dbReference type="InterPro" id="IPR003593">
    <property type="entry name" value="AAA+_ATPase"/>
</dbReference>
<evidence type="ECO:0000256" key="3">
    <source>
        <dbReference type="ARBA" id="ARBA00022475"/>
    </source>
</evidence>